<comment type="caution">
    <text evidence="2">The sequence shown here is derived from an EMBL/GenBank/DDBJ whole genome shotgun (WGS) entry which is preliminary data.</text>
</comment>
<dbReference type="Proteomes" id="UP001419268">
    <property type="component" value="Unassembled WGS sequence"/>
</dbReference>
<organism evidence="2 3">
    <name type="scientific">Stephania cephalantha</name>
    <dbReference type="NCBI Taxonomy" id="152367"/>
    <lineage>
        <taxon>Eukaryota</taxon>
        <taxon>Viridiplantae</taxon>
        <taxon>Streptophyta</taxon>
        <taxon>Embryophyta</taxon>
        <taxon>Tracheophyta</taxon>
        <taxon>Spermatophyta</taxon>
        <taxon>Magnoliopsida</taxon>
        <taxon>Ranunculales</taxon>
        <taxon>Menispermaceae</taxon>
        <taxon>Menispermoideae</taxon>
        <taxon>Cissampelideae</taxon>
        <taxon>Stephania</taxon>
    </lineage>
</organism>
<protein>
    <submittedName>
        <fullName evidence="2">Uncharacterized protein</fullName>
    </submittedName>
</protein>
<proteinExistence type="predicted"/>
<name>A0AAP0L8Q0_9MAGN</name>
<accession>A0AAP0L8Q0</accession>
<feature type="region of interest" description="Disordered" evidence="1">
    <location>
        <begin position="1"/>
        <end position="20"/>
    </location>
</feature>
<evidence type="ECO:0000313" key="3">
    <source>
        <dbReference type="Proteomes" id="UP001419268"/>
    </source>
</evidence>
<sequence>MSTPTSISLDSPESSDWDSASNCVCPSSCNPWRVALTSIPKSSRPASPSLSLNKLHPSPLWFACSTPAVDLIIPTEKSPVRPMCDCMTESPSSIWDSELMLITFNWDSNINLHGPCLTS</sequence>
<keyword evidence="3" id="KW-1185">Reference proteome</keyword>
<reference evidence="2 3" key="1">
    <citation type="submission" date="2024-01" db="EMBL/GenBank/DDBJ databases">
        <title>Genome assemblies of Stephania.</title>
        <authorList>
            <person name="Yang L."/>
        </authorList>
    </citation>
    <scope>NUCLEOTIDE SEQUENCE [LARGE SCALE GENOMIC DNA]</scope>
    <source>
        <strain evidence="2">JXDWG</strain>
        <tissue evidence="2">Leaf</tissue>
    </source>
</reference>
<evidence type="ECO:0000313" key="2">
    <source>
        <dbReference type="EMBL" id="KAK9165842.1"/>
    </source>
</evidence>
<dbReference type="AlphaFoldDB" id="A0AAP0L8Q0"/>
<evidence type="ECO:0000256" key="1">
    <source>
        <dbReference type="SAM" id="MobiDB-lite"/>
    </source>
</evidence>
<gene>
    <name evidence="2" type="ORF">Scep_001033</name>
</gene>
<dbReference type="EMBL" id="JBBNAG010000001">
    <property type="protein sequence ID" value="KAK9165842.1"/>
    <property type="molecule type" value="Genomic_DNA"/>
</dbReference>